<evidence type="ECO:0000313" key="2">
    <source>
        <dbReference type="EMBL" id="GBP43473.1"/>
    </source>
</evidence>
<sequence length="137" mass="15170">MQQHGLCPLSDLRLINFPPPPARWALGVRRRRAQSPKSSSARPSLSVPSAVTRPGPAAAQDMHKGLALRGVTFFMVWMQAYAPVTRSGGELHHASLRGLSDENVRWWLGPFSHNLPDTIPIAGQLTNDFLTSFKLRH</sequence>
<evidence type="ECO:0000313" key="3">
    <source>
        <dbReference type="Proteomes" id="UP000299102"/>
    </source>
</evidence>
<name>A0A4C1VXE7_EUMVA</name>
<dbReference type="Proteomes" id="UP000299102">
    <property type="component" value="Unassembled WGS sequence"/>
</dbReference>
<gene>
    <name evidence="2" type="ORF">EVAR_16047_1</name>
</gene>
<protein>
    <submittedName>
        <fullName evidence="2">Uncharacterized protein</fullName>
    </submittedName>
</protein>
<reference evidence="2 3" key="1">
    <citation type="journal article" date="2019" name="Commun. Biol.">
        <title>The bagworm genome reveals a unique fibroin gene that provides high tensile strength.</title>
        <authorList>
            <person name="Kono N."/>
            <person name="Nakamura H."/>
            <person name="Ohtoshi R."/>
            <person name="Tomita M."/>
            <person name="Numata K."/>
            <person name="Arakawa K."/>
        </authorList>
    </citation>
    <scope>NUCLEOTIDE SEQUENCE [LARGE SCALE GENOMIC DNA]</scope>
</reference>
<accession>A0A4C1VXE7</accession>
<keyword evidence="3" id="KW-1185">Reference proteome</keyword>
<dbReference type="EMBL" id="BGZK01000436">
    <property type="protein sequence ID" value="GBP43473.1"/>
    <property type="molecule type" value="Genomic_DNA"/>
</dbReference>
<evidence type="ECO:0000256" key="1">
    <source>
        <dbReference type="SAM" id="MobiDB-lite"/>
    </source>
</evidence>
<dbReference type="AlphaFoldDB" id="A0A4C1VXE7"/>
<proteinExistence type="predicted"/>
<comment type="caution">
    <text evidence="2">The sequence shown here is derived from an EMBL/GenBank/DDBJ whole genome shotgun (WGS) entry which is preliminary data.</text>
</comment>
<feature type="compositionally biased region" description="Low complexity" evidence="1">
    <location>
        <begin position="35"/>
        <end position="50"/>
    </location>
</feature>
<feature type="region of interest" description="Disordered" evidence="1">
    <location>
        <begin position="28"/>
        <end position="59"/>
    </location>
</feature>
<organism evidence="2 3">
    <name type="scientific">Eumeta variegata</name>
    <name type="common">Bagworm moth</name>
    <name type="synonym">Eumeta japonica</name>
    <dbReference type="NCBI Taxonomy" id="151549"/>
    <lineage>
        <taxon>Eukaryota</taxon>
        <taxon>Metazoa</taxon>
        <taxon>Ecdysozoa</taxon>
        <taxon>Arthropoda</taxon>
        <taxon>Hexapoda</taxon>
        <taxon>Insecta</taxon>
        <taxon>Pterygota</taxon>
        <taxon>Neoptera</taxon>
        <taxon>Endopterygota</taxon>
        <taxon>Lepidoptera</taxon>
        <taxon>Glossata</taxon>
        <taxon>Ditrysia</taxon>
        <taxon>Tineoidea</taxon>
        <taxon>Psychidae</taxon>
        <taxon>Oiketicinae</taxon>
        <taxon>Eumeta</taxon>
    </lineage>
</organism>